<dbReference type="GO" id="GO:0005794">
    <property type="term" value="C:Golgi apparatus"/>
    <property type="evidence" value="ECO:0007669"/>
    <property type="project" value="TreeGrafter"/>
</dbReference>
<evidence type="ECO:0000313" key="6">
    <source>
        <dbReference type="Proteomes" id="UP001279410"/>
    </source>
</evidence>
<dbReference type="PANTHER" id="PTHR24045:SF0">
    <property type="entry name" value="N-ACETYLGLUCOSAMINE-1-PHOSPHOTRANSFERASE SUBUNITS ALPHA_BETA"/>
    <property type="match status" value="1"/>
</dbReference>
<keyword evidence="6" id="KW-1185">Reference proteome</keyword>
<feature type="coiled-coil region" evidence="2">
    <location>
        <begin position="91"/>
        <end position="118"/>
    </location>
</feature>
<keyword evidence="3" id="KW-1133">Transmembrane helix</keyword>
<gene>
    <name evidence="5" type="ORF">AKAME5_000235500</name>
</gene>
<dbReference type="GO" id="GO:0016256">
    <property type="term" value="P:N-glycan processing to lysosome"/>
    <property type="evidence" value="ECO:0007669"/>
    <property type="project" value="TreeGrafter"/>
</dbReference>
<dbReference type="GO" id="GO:0046835">
    <property type="term" value="P:carbohydrate phosphorylation"/>
    <property type="evidence" value="ECO:0007669"/>
    <property type="project" value="TreeGrafter"/>
</dbReference>
<keyword evidence="3" id="KW-0812">Transmembrane</keyword>
<dbReference type="PANTHER" id="PTHR24045">
    <property type="match status" value="1"/>
</dbReference>
<proteinExistence type="predicted"/>
<dbReference type="EMBL" id="BRZM01000005">
    <property type="protein sequence ID" value="GLD48364.1"/>
    <property type="molecule type" value="Genomic_DNA"/>
</dbReference>
<evidence type="ECO:0000256" key="3">
    <source>
        <dbReference type="SAM" id="Phobius"/>
    </source>
</evidence>
<organism evidence="5 6">
    <name type="scientific">Lates japonicus</name>
    <name type="common">Japanese lates</name>
    <dbReference type="NCBI Taxonomy" id="270547"/>
    <lineage>
        <taxon>Eukaryota</taxon>
        <taxon>Metazoa</taxon>
        <taxon>Chordata</taxon>
        <taxon>Craniata</taxon>
        <taxon>Vertebrata</taxon>
        <taxon>Euteleostomi</taxon>
        <taxon>Actinopterygii</taxon>
        <taxon>Neopterygii</taxon>
        <taxon>Teleostei</taxon>
        <taxon>Neoteleostei</taxon>
        <taxon>Acanthomorphata</taxon>
        <taxon>Carangaria</taxon>
        <taxon>Carangaria incertae sedis</taxon>
        <taxon>Centropomidae</taxon>
        <taxon>Lates</taxon>
    </lineage>
</organism>
<dbReference type="Pfam" id="PF17101">
    <property type="entry name" value="Stealth_CR1"/>
    <property type="match status" value="1"/>
</dbReference>
<keyword evidence="1" id="KW-0808">Transferase</keyword>
<accession>A0AAD3M7H4</accession>
<evidence type="ECO:0000256" key="1">
    <source>
        <dbReference type="ARBA" id="ARBA00022679"/>
    </source>
</evidence>
<dbReference type="Proteomes" id="UP001279410">
    <property type="component" value="Unassembled WGS sequence"/>
</dbReference>
<feature type="domain" description="Stealth protein CR1 conserved region 1" evidence="4">
    <location>
        <begin position="78"/>
        <end position="105"/>
    </location>
</feature>
<name>A0AAD3M7H4_LATJO</name>
<keyword evidence="2" id="KW-0175">Coiled coil</keyword>
<evidence type="ECO:0000256" key="2">
    <source>
        <dbReference type="SAM" id="Coils"/>
    </source>
</evidence>
<dbReference type="InterPro" id="IPR031358">
    <property type="entry name" value="Stealth_CR1"/>
</dbReference>
<feature type="transmembrane region" description="Helical" evidence="3">
    <location>
        <begin position="23"/>
        <end position="43"/>
    </location>
</feature>
<evidence type="ECO:0000259" key="4">
    <source>
        <dbReference type="Pfam" id="PF17101"/>
    </source>
</evidence>
<reference evidence="5" key="1">
    <citation type="submission" date="2022-08" db="EMBL/GenBank/DDBJ databases">
        <title>Genome sequencing of akame (Lates japonicus).</title>
        <authorList>
            <person name="Hashiguchi Y."/>
            <person name="Takahashi H."/>
        </authorList>
    </citation>
    <scope>NUCLEOTIDE SEQUENCE</scope>
    <source>
        <strain evidence="5">Kochi</strain>
    </source>
</reference>
<comment type="caution">
    <text evidence="5">The sequence shown here is derived from an EMBL/GenBank/DDBJ whole genome shotgun (WGS) entry which is preliminary data.</text>
</comment>
<dbReference type="AlphaFoldDB" id="A0AAD3M7H4"/>
<keyword evidence="3" id="KW-0472">Membrane</keyword>
<dbReference type="InterPro" id="IPR047141">
    <property type="entry name" value="Stealth"/>
</dbReference>
<protein>
    <submittedName>
        <fullName evidence="5">N-acetylglucosamine-1-phosphotransferase subunits alpha/beta isoform X1</fullName>
    </submittedName>
</protein>
<sequence length="172" mass="19421">MVVVNSVLKLVQRQTYTCLSHRYGLYLCFGGIVLMIVSAFQFGEVVVEWSRDQYHVLFDSYRDNVGGKSFQSRLCLPMPIDVVYTWVNGTDTALLKELKAVKEQLEEEQRALRERLGKNAMPNPNACCHTAAMAPMLAPGPRSAHDQRHDQRAAVGLASFSRCQNNSEQTFH</sequence>
<evidence type="ECO:0000313" key="5">
    <source>
        <dbReference type="EMBL" id="GLD48364.1"/>
    </source>
</evidence>
<dbReference type="GO" id="GO:0003976">
    <property type="term" value="F:UDP-N-acetylglucosamine-lysosomal-enzyme N-acetylglucosaminephosphotransferase activity"/>
    <property type="evidence" value="ECO:0007669"/>
    <property type="project" value="TreeGrafter"/>
</dbReference>